<organism evidence="5 6">
    <name type="scientific">Ureibacillus sinduriensis BLB-1 = JCM 15800</name>
    <dbReference type="NCBI Taxonomy" id="1384057"/>
    <lineage>
        <taxon>Bacteria</taxon>
        <taxon>Bacillati</taxon>
        <taxon>Bacillota</taxon>
        <taxon>Bacilli</taxon>
        <taxon>Bacillales</taxon>
        <taxon>Caryophanaceae</taxon>
        <taxon>Ureibacillus</taxon>
    </lineage>
</organism>
<evidence type="ECO:0000313" key="6">
    <source>
        <dbReference type="Proteomes" id="UP000030408"/>
    </source>
</evidence>
<dbReference type="Pfam" id="PF07261">
    <property type="entry name" value="DnaB_2"/>
    <property type="match status" value="1"/>
</dbReference>
<sequence>MVHLYKEVQPTDHFEISLPHFLSTNERQLLTLFYQPLTGPEPISLYLTLWAEGEDLHNHSMTHYYLMNVLSMPIGKIFEARIALEAIGLLRTWRKDEEDSRRFIYELIRPLEAAAFFQDPLLSMFLFSKIGEQAYRKLRRRFTKTINKDTFKEVSRSFIDVYKPVHMNVPKDFAEMNEGRKQDYPFYFEQFDFNLLLSGLSENLIPSSSITAEVKEIIAKLAFLYHLSPLDMQKVVILALDDNMQISNDRLKKAAADYYKLTVSKDAPKMEKTFVQSEQPQTASKATKEQELQIYLETTPPLQVLKDINNGKEPLPSSVELAEDLIMKHGMPIGVVNVLLEYVMLTTDMKLPRKYVERIADHWMRKNLKTAKEAMDLARTERDQYTKWKNENDNKAQGTKRNNTGYKNQARQSKEIIPEWFYKRNKQDEAKQQPDIEKQKSTEERRKKILEALGQSDGEVN</sequence>
<dbReference type="InterPro" id="IPR006343">
    <property type="entry name" value="DnaB/C_C"/>
</dbReference>
<dbReference type="eggNOG" id="COG3611">
    <property type="taxonomic scope" value="Bacteria"/>
</dbReference>
<dbReference type="AlphaFoldDB" id="A0A0A3IPR7"/>
<feature type="region of interest" description="Disordered" evidence="2">
    <location>
        <begin position="385"/>
        <end position="461"/>
    </location>
</feature>
<feature type="compositionally biased region" description="Basic and acidic residues" evidence="2">
    <location>
        <begin position="385"/>
        <end position="394"/>
    </location>
</feature>
<dbReference type="EMBL" id="JPVO01000043">
    <property type="protein sequence ID" value="KGR76807.1"/>
    <property type="molecule type" value="Genomic_DNA"/>
</dbReference>
<evidence type="ECO:0000256" key="2">
    <source>
        <dbReference type="SAM" id="MobiDB-lite"/>
    </source>
</evidence>
<proteinExistence type="inferred from homology"/>
<evidence type="ECO:0000259" key="4">
    <source>
        <dbReference type="Pfam" id="PF25888"/>
    </source>
</evidence>
<comment type="caution">
    <text evidence="5">The sequence shown here is derived from an EMBL/GenBank/DDBJ whole genome shotgun (WGS) entry which is preliminary data.</text>
</comment>
<reference evidence="5 6" key="1">
    <citation type="submission" date="2014-02" db="EMBL/GenBank/DDBJ databases">
        <title>Draft genome sequence of Lysinibacillus sinduriensis JCM 15800.</title>
        <authorList>
            <person name="Zhang F."/>
            <person name="Wang G."/>
            <person name="Zhang L."/>
        </authorList>
    </citation>
    <scope>NUCLEOTIDE SEQUENCE [LARGE SCALE GENOMIC DNA]</scope>
    <source>
        <strain evidence="5 6">JCM 15800</strain>
    </source>
</reference>
<feature type="domain" description="Replicative helicase loading/DNA remodeling protein DnaB N-terminal winged helix" evidence="4">
    <location>
        <begin position="9"/>
        <end position="254"/>
    </location>
</feature>
<dbReference type="OrthoDB" id="2082007at2"/>
<dbReference type="Pfam" id="PF25888">
    <property type="entry name" value="WHD_DnaB"/>
    <property type="match status" value="1"/>
</dbReference>
<dbReference type="STRING" id="1384057.CD33_05050"/>
<protein>
    <submittedName>
        <fullName evidence="5">Replication initiation protein</fullName>
    </submittedName>
</protein>
<keyword evidence="6" id="KW-1185">Reference proteome</keyword>
<feature type="compositionally biased region" description="Polar residues" evidence="2">
    <location>
        <begin position="395"/>
        <end position="411"/>
    </location>
</feature>
<name>A0A0A3IPR7_9BACL</name>
<gene>
    <name evidence="5" type="ORF">CD33_05050</name>
</gene>
<evidence type="ECO:0000259" key="3">
    <source>
        <dbReference type="Pfam" id="PF07261"/>
    </source>
</evidence>
<dbReference type="Proteomes" id="UP000030408">
    <property type="component" value="Unassembled WGS sequence"/>
</dbReference>
<feature type="domain" description="DnaB/C C-terminal" evidence="3">
    <location>
        <begin position="310"/>
        <end position="376"/>
    </location>
</feature>
<evidence type="ECO:0000313" key="5">
    <source>
        <dbReference type="EMBL" id="KGR76807.1"/>
    </source>
</evidence>
<evidence type="ECO:0000256" key="1">
    <source>
        <dbReference type="ARBA" id="ARBA00093462"/>
    </source>
</evidence>
<dbReference type="InterPro" id="IPR058660">
    <property type="entry name" value="WHD_DnaB"/>
</dbReference>
<comment type="similarity">
    <text evidence="1">Belongs to the DnaB/DnaD family.</text>
</comment>
<accession>A0A0A3IPR7</accession>
<dbReference type="RefSeq" id="WP_036198704.1">
    <property type="nucleotide sequence ID" value="NZ_AVCY01000013.1"/>
</dbReference>
<feature type="compositionally biased region" description="Basic and acidic residues" evidence="2">
    <location>
        <begin position="412"/>
        <end position="450"/>
    </location>
</feature>